<name>A0ACB0ZVR8_MELEN</name>
<proteinExistence type="predicted"/>
<reference evidence="1" key="1">
    <citation type="submission" date="2023-11" db="EMBL/GenBank/DDBJ databases">
        <authorList>
            <person name="Poullet M."/>
        </authorList>
    </citation>
    <scope>NUCLEOTIDE SEQUENCE</scope>
    <source>
        <strain evidence="1">E1834</strain>
    </source>
</reference>
<gene>
    <name evidence="1" type="ORF">MENTE1834_LOCUS30549</name>
</gene>
<dbReference type="Proteomes" id="UP001497535">
    <property type="component" value="Unassembled WGS sequence"/>
</dbReference>
<comment type="caution">
    <text evidence="1">The sequence shown here is derived from an EMBL/GenBank/DDBJ whole genome shotgun (WGS) entry which is preliminary data.</text>
</comment>
<evidence type="ECO:0000313" key="2">
    <source>
        <dbReference type="Proteomes" id="UP001497535"/>
    </source>
</evidence>
<accession>A0ACB0ZVR8</accession>
<dbReference type="EMBL" id="CAVMJV010000050">
    <property type="protein sequence ID" value="CAK5083226.1"/>
    <property type="molecule type" value="Genomic_DNA"/>
</dbReference>
<keyword evidence="2" id="KW-1185">Reference proteome</keyword>
<organism evidence="1 2">
    <name type="scientific">Meloidogyne enterolobii</name>
    <name type="common">Root-knot nematode worm</name>
    <name type="synonym">Meloidogyne mayaguensis</name>
    <dbReference type="NCBI Taxonomy" id="390850"/>
    <lineage>
        <taxon>Eukaryota</taxon>
        <taxon>Metazoa</taxon>
        <taxon>Ecdysozoa</taxon>
        <taxon>Nematoda</taxon>
        <taxon>Chromadorea</taxon>
        <taxon>Rhabditida</taxon>
        <taxon>Tylenchina</taxon>
        <taxon>Tylenchomorpha</taxon>
        <taxon>Tylenchoidea</taxon>
        <taxon>Meloidogynidae</taxon>
        <taxon>Meloidogyninae</taxon>
        <taxon>Meloidogyne</taxon>
    </lineage>
</organism>
<protein>
    <submittedName>
        <fullName evidence="1">Uncharacterized protein</fullName>
    </submittedName>
</protein>
<evidence type="ECO:0000313" key="1">
    <source>
        <dbReference type="EMBL" id="CAK5083226.1"/>
    </source>
</evidence>
<sequence length="54" mass="6593">MLRRKMLLVQLALVKEIVLVLWISIPKKKFLFQTPFYNYFYSHLLVLAFYSQLQ</sequence>